<dbReference type="GO" id="GO:0061603">
    <property type="term" value="F:molybdenum cofactor guanylyltransferase activity"/>
    <property type="evidence" value="ECO:0007669"/>
    <property type="project" value="UniProtKB-EC"/>
</dbReference>
<dbReference type="NCBIfam" id="TIGR02665">
    <property type="entry name" value="molyb_mobA"/>
    <property type="match status" value="1"/>
</dbReference>
<dbReference type="Pfam" id="PF12804">
    <property type="entry name" value="NTP_transf_3"/>
    <property type="match status" value="1"/>
</dbReference>
<evidence type="ECO:0000256" key="2">
    <source>
        <dbReference type="ARBA" id="ARBA00022679"/>
    </source>
</evidence>
<reference evidence="9" key="1">
    <citation type="submission" date="2018-06" db="EMBL/GenBank/DDBJ databases">
        <authorList>
            <person name="Zhirakovskaya E."/>
        </authorList>
    </citation>
    <scope>NUCLEOTIDE SEQUENCE</scope>
</reference>
<dbReference type="InterPro" id="IPR029044">
    <property type="entry name" value="Nucleotide-diphossugar_trans"/>
</dbReference>
<evidence type="ECO:0000256" key="7">
    <source>
        <dbReference type="ARBA" id="ARBA00023150"/>
    </source>
</evidence>
<evidence type="ECO:0000256" key="4">
    <source>
        <dbReference type="ARBA" id="ARBA00022741"/>
    </source>
</evidence>
<accession>A0A3B0ZJL6</accession>
<dbReference type="PANTHER" id="PTHR19136">
    <property type="entry name" value="MOLYBDENUM COFACTOR GUANYLYLTRANSFERASE"/>
    <property type="match status" value="1"/>
</dbReference>
<dbReference type="PANTHER" id="PTHR19136:SF81">
    <property type="entry name" value="MOLYBDENUM COFACTOR GUANYLYLTRANSFERASE"/>
    <property type="match status" value="1"/>
</dbReference>
<evidence type="ECO:0000256" key="1">
    <source>
        <dbReference type="ARBA" id="ARBA00022490"/>
    </source>
</evidence>
<dbReference type="SUPFAM" id="SSF53448">
    <property type="entry name" value="Nucleotide-diphospho-sugar transferases"/>
    <property type="match status" value="1"/>
</dbReference>
<keyword evidence="2 9" id="KW-0808">Transferase</keyword>
<keyword evidence="7" id="KW-0501">Molybdenum cofactor biosynthesis</keyword>
<dbReference type="HAMAP" id="MF_00316">
    <property type="entry name" value="MobA"/>
    <property type="match status" value="1"/>
</dbReference>
<name>A0A3B0ZJL6_9ZZZZ</name>
<keyword evidence="5" id="KW-0460">Magnesium</keyword>
<keyword evidence="3" id="KW-0479">Metal-binding</keyword>
<evidence type="ECO:0000259" key="8">
    <source>
        <dbReference type="Pfam" id="PF12804"/>
    </source>
</evidence>
<evidence type="ECO:0000256" key="3">
    <source>
        <dbReference type="ARBA" id="ARBA00022723"/>
    </source>
</evidence>
<dbReference type="CDD" id="cd02503">
    <property type="entry name" value="MobA"/>
    <property type="match status" value="1"/>
</dbReference>
<keyword evidence="1" id="KW-0963">Cytoplasm</keyword>
<keyword evidence="4" id="KW-0547">Nucleotide-binding</keyword>
<dbReference type="EMBL" id="UOFP01000143">
    <property type="protein sequence ID" value="VAW86489.1"/>
    <property type="molecule type" value="Genomic_DNA"/>
</dbReference>
<protein>
    <submittedName>
        <fullName evidence="9">Molybdenum cofactor guanylyltransferase</fullName>
        <ecNumber evidence="9">2.7.7.77</ecNumber>
    </submittedName>
</protein>
<proteinExistence type="inferred from homology"/>
<evidence type="ECO:0000313" key="9">
    <source>
        <dbReference type="EMBL" id="VAW86489.1"/>
    </source>
</evidence>
<sequence>MKVDVDTLCGVVLAGGRGRRMGGKDKGLVAYQGRPLIEHVLQRLQPQLKRLTININRNQARYQQYNHPLFSDLWADFRGPLAGIATAFSQCNADYLLFCPCDTPQLPDDLVVRLVEAINRQPPSQLAVVESPRGLQPLFCLMHRSLEPSLLAYLASGERRVQAWIKQQRPVICHYDSDVPFQNINSLQALKRVHASG</sequence>
<dbReference type="GO" id="GO:1902758">
    <property type="term" value="P:bis(molybdopterin guanine dinucleotide)molybdenum biosynthetic process"/>
    <property type="evidence" value="ECO:0007669"/>
    <property type="project" value="TreeGrafter"/>
</dbReference>
<organism evidence="9">
    <name type="scientific">hydrothermal vent metagenome</name>
    <dbReference type="NCBI Taxonomy" id="652676"/>
    <lineage>
        <taxon>unclassified sequences</taxon>
        <taxon>metagenomes</taxon>
        <taxon>ecological metagenomes</taxon>
    </lineage>
</organism>
<keyword evidence="6" id="KW-0342">GTP-binding</keyword>
<dbReference type="Gene3D" id="3.90.550.10">
    <property type="entry name" value="Spore Coat Polysaccharide Biosynthesis Protein SpsA, Chain A"/>
    <property type="match status" value="1"/>
</dbReference>
<dbReference type="InterPro" id="IPR013482">
    <property type="entry name" value="Molybde_CF_guanTrfase"/>
</dbReference>
<feature type="domain" description="MobA-like NTP transferase" evidence="8">
    <location>
        <begin position="10"/>
        <end position="169"/>
    </location>
</feature>
<evidence type="ECO:0000256" key="6">
    <source>
        <dbReference type="ARBA" id="ARBA00023134"/>
    </source>
</evidence>
<dbReference type="InterPro" id="IPR025877">
    <property type="entry name" value="MobA-like_NTP_Trfase"/>
</dbReference>
<gene>
    <name evidence="9" type="ORF">MNBD_GAMMA18-330</name>
</gene>
<evidence type="ECO:0000256" key="5">
    <source>
        <dbReference type="ARBA" id="ARBA00022842"/>
    </source>
</evidence>
<dbReference type="EC" id="2.7.7.77" evidence="9"/>
<dbReference type="AlphaFoldDB" id="A0A3B0ZJL6"/>
<dbReference type="GO" id="GO:0005525">
    <property type="term" value="F:GTP binding"/>
    <property type="evidence" value="ECO:0007669"/>
    <property type="project" value="UniProtKB-KW"/>
</dbReference>
<keyword evidence="9" id="KW-0548">Nucleotidyltransferase</keyword>
<dbReference type="GO" id="GO:0046872">
    <property type="term" value="F:metal ion binding"/>
    <property type="evidence" value="ECO:0007669"/>
    <property type="project" value="UniProtKB-KW"/>
</dbReference>